<dbReference type="Pfam" id="PF04909">
    <property type="entry name" value="Amidohydro_2"/>
    <property type="match status" value="1"/>
</dbReference>
<evidence type="ECO:0000256" key="1">
    <source>
        <dbReference type="ARBA" id="ARBA00038310"/>
    </source>
</evidence>
<dbReference type="SUPFAM" id="SSF51556">
    <property type="entry name" value="Metallo-dependent hydrolases"/>
    <property type="match status" value="1"/>
</dbReference>
<dbReference type="RefSeq" id="WP_013582151.1">
    <property type="nucleotide sequence ID" value="NC_015065.1"/>
</dbReference>
<proteinExistence type="inferred from homology"/>
<dbReference type="EMBL" id="CP002482">
    <property type="protein sequence ID" value="ADW71129.1"/>
    <property type="molecule type" value="Genomic_DNA"/>
</dbReference>
<dbReference type="PANTHER" id="PTHR43569">
    <property type="entry name" value="AMIDOHYDROLASE"/>
    <property type="match status" value="1"/>
</dbReference>
<dbReference type="OrthoDB" id="5450317at2"/>
<dbReference type="KEGG" id="acm:AciX9_3843"/>
<dbReference type="InterPro" id="IPR006680">
    <property type="entry name" value="Amidohydro-rel"/>
</dbReference>
<comment type="similarity">
    <text evidence="1">Belongs to the metallo-dependent hydrolases superfamily.</text>
</comment>
<dbReference type="Gene3D" id="3.20.20.140">
    <property type="entry name" value="Metal-dependent hydrolases"/>
    <property type="match status" value="1"/>
</dbReference>
<keyword evidence="3" id="KW-0378">Hydrolase</keyword>
<keyword evidence="3" id="KW-0614">Plasmid</keyword>
<dbReference type="HOGENOM" id="CLU_044590_3_0_0"/>
<geneLocation type="plasmid" evidence="3 4">
    <name>pACIX902</name>
</geneLocation>
<dbReference type="GO" id="GO:0016787">
    <property type="term" value="F:hydrolase activity"/>
    <property type="evidence" value="ECO:0007669"/>
    <property type="project" value="UniProtKB-KW"/>
</dbReference>
<organism evidence="4">
    <name type="scientific">Granulicella tundricola (strain ATCC BAA-1859 / DSM 23138 / MP5ACTX9)</name>
    <dbReference type="NCBI Taxonomy" id="1198114"/>
    <lineage>
        <taxon>Bacteria</taxon>
        <taxon>Pseudomonadati</taxon>
        <taxon>Acidobacteriota</taxon>
        <taxon>Terriglobia</taxon>
        <taxon>Terriglobales</taxon>
        <taxon>Acidobacteriaceae</taxon>
        <taxon>Granulicella</taxon>
    </lineage>
</organism>
<keyword evidence="4" id="KW-1185">Reference proteome</keyword>
<evidence type="ECO:0000259" key="2">
    <source>
        <dbReference type="Pfam" id="PF04909"/>
    </source>
</evidence>
<sequence length="288" mass="33289">MSLQENAGERIDAHHHLWRYDEAEFGWIDDTMNLLRRDFLAPDLTPLLQVSGVTGTIAVQARQTIEETHWLLTTARQFPWIRGVVGWLPISDVRFEDHLDLLTAEPMLKGLRHIVQAEPPGFLDDPGFNRGIRQLTRCGLTYDLLIFSKQLEEALRFVRRHPQQSFVIDHIAKPNMEAVGFAFWSRLIREFADLSNVTCKISGMVTETRGTPWNPEFLKPYFDVVLETFGPSRLMTGTDWPVLTMRCGYRQWWQTVEEWIAPLSAFERSNILGETALRVYHTIPAQVL</sequence>
<evidence type="ECO:0000313" key="3">
    <source>
        <dbReference type="EMBL" id="ADW71129.1"/>
    </source>
</evidence>
<protein>
    <submittedName>
        <fullName evidence="3">Amidohydrolase 2</fullName>
    </submittedName>
</protein>
<dbReference type="InterPro" id="IPR032466">
    <property type="entry name" value="Metal_Hydrolase"/>
</dbReference>
<gene>
    <name evidence="3" type="ordered locus">AciX9_3843</name>
</gene>
<name>E8X720_GRATM</name>
<evidence type="ECO:0000313" key="4">
    <source>
        <dbReference type="Proteomes" id="UP000000343"/>
    </source>
</evidence>
<feature type="domain" description="Amidohydrolase-related" evidence="2">
    <location>
        <begin position="11"/>
        <end position="281"/>
    </location>
</feature>
<dbReference type="Proteomes" id="UP000000343">
    <property type="component" value="Plasmid pACIX902"/>
</dbReference>
<dbReference type="PANTHER" id="PTHR43569:SF2">
    <property type="entry name" value="AMIDOHYDROLASE-RELATED DOMAIN-CONTAINING PROTEIN"/>
    <property type="match status" value="1"/>
</dbReference>
<dbReference type="InterPro" id="IPR052350">
    <property type="entry name" value="Metallo-dep_Lactonases"/>
</dbReference>
<reference evidence="4" key="1">
    <citation type="submission" date="2011-01" db="EMBL/GenBank/DDBJ databases">
        <title>Complete sequence of plasmid2 of Acidobacterium sp. MP5ACTX9.</title>
        <authorList>
            <consortium name="US DOE Joint Genome Institute"/>
            <person name="Lucas S."/>
            <person name="Copeland A."/>
            <person name="Lapidus A."/>
            <person name="Cheng J.-F."/>
            <person name="Goodwin L."/>
            <person name="Pitluck S."/>
            <person name="Teshima H."/>
            <person name="Detter J.C."/>
            <person name="Han C."/>
            <person name="Tapia R."/>
            <person name="Land M."/>
            <person name="Hauser L."/>
            <person name="Kyrpides N."/>
            <person name="Ivanova N."/>
            <person name="Ovchinnikova G."/>
            <person name="Pagani I."/>
            <person name="Rawat S.R."/>
            <person name="Mannisto M."/>
            <person name="Haggblom M.M."/>
            <person name="Woyke T."/>
        </authorList>
    </citation>
    <scope>NUCLEOTIDE SEQUENCE [LARGE SCALE GENOMIC DNA]</scope>
    <source>
        <strain evidence="4">MP5ACTX9</strain>
        <plasmid evidence="4">Plasmid pACIX902</plasmid>
    </source>
</reference>
<accession>E8X720</accession>
<dbReference type="AlphaFoldDB" id="E8X720"/>